<reference evidence="2 3" key="1">
    <citation type="submission" date="2017-08" db="EMBL/GenBank/DDBJ databases">
        <title>Harnessing the power of phylogenomics to disentangle the directionality and signatures of interkingdom host jumping in the parasitic fungal genus Tolypocladium.</title>
        <authorList>
            <person name="Quandt C.A."/>
            <person name="Patterson W."/>
            <person name="Spatafora J.W."/>
        </authorList>
    </citation>
    <scope>NUCLEOTIDE SEQUENCE [LARGE SCALE GENOMIC DNA]</scope>
    <source>
        <strain evidence="2 3">CBS 113982</strain>
    </source>
</reference>
<dbReference type="EMBL" id="NRSZ01000071">
    <property type="protein sequence ID" value="PNY29694.1"/>
    <property type="molecule type" value="Genomic_DNA"/>
</dbReference>
<evidence type="ECO:0008006" key="4">
    <source>
        <dbReference type="Google" id="ProtNLM"/>
    </source>
</evidence>
<comment type="caution">
    <text evidence="2">The sequence shown here is derived from an EMBL/GenBank/DDBJ whole genome shotgun (WGS) entry which is preliminary data.</text>
</comment>
<gene>
    <name evidence="2" type="ORF">TCAP_00391</name>
</gene>
<accession>A0A2K3QQ83</accession>
<dbReference type="OrthoDB" id="3363286at2759"/>
<evidence type="ECO:0000256" key="1">
    <source>
        <dbReference type="SAM" id="MobiDB-lite"/>
    </source>
</evidence>
<keyword evidence="3" id="KW-1185">Reference proteome</keyword>
<protein>
    <recommendedName>
        <fullName evidence="4">Esterase-like protein</fullName>
    </recommendedName>
</protein>
<feature type="compositionally biased region" description="Polar residues" evidence="1">
    <location>
        <begin position="190"/>
        <end position="199"/>
    </location>
</feature>
<evidence type="ECO:0000313" key="3">
    <source>
        <dbReference type="Proteomes" id="UP000236621"/>
    </source>
</evidence>
<proteinExistence type="predicted"/>
<dbReference type="AlphaFoldDB" id="A0A2K3QQ83"/>
<dbReference type="STRING" id="45235.A0A2K3QQ83"/>
<sequence>MVPCAAIRPGHLRAAGFGFQTQRWVSYDKAALTKAALVQAVEAGLGEDTRGNPLRIDAESKTISTAAGSLPISPVFDPAWMKARRRQKKEDPSKPMGRFRKKLANNPYARALSTPIRRCPTTATSLPRYFLQDFELVKHPSTGAAWWAPGPLSFEFVQEKTRMVENHDEVDAQTAATIATSANLQFSGAHQVATPNPGDQRSRAAPSQREPAGKDAQSTRRPSRGPITSYTLCRQSIVDSLGGPSKKNAALLLATRSGMAIAPDTRNAVWRQDMGQVLLGMLRRHAVDALVSRSCPTEERQDTFIHPCADWGQVKDVTLRGCVLWLPETQKDAPRQYATLDVEGARYGQKMAVHNLRWLLGDEETERLRREAPLFRHHDILVLRQWNSVSVMRLHLLLWRLQGYLAQPPQADGSVTVQ</sequence>
<evidence type="ECO:0000313" key="2">
    <source>
        <dbReference type="EMBL" id="PNY29694.1"/>
    </source>
</evidence>
<name>A0A2K3QQ83_9HYPO</name>
<organism evidence="2 3">
    <name type="scientific">Tolypocladium capitatum</name>
    <dbReference type="NCBI Taxonomy" id="45235"/>
    <lineage>
        <taxon>Eukaryota</taxon>
        <taxon>Fungi</taxon>
        <taxon>Dikarya</taxon>
        <taxon>Ascomycota</taxon>
        <taxon>Pezizomycotina</taxon>
        <taxon>Sordariomycetes</taxon>
        <taxon>Hypocreomycetidae</taxon>
        <taxon>Hypocreales</taxon>
        <taxon>Ophiocordycipitaceae</taxon>
        <taxon>Tolypocladium</taxon>
    </lineage>
</organism>
<feature type="region of interest" description="Disordered" evidence="1">
    <location>
        <begin position="190"/>
        <end position="227"/>
    </location>
</feature>
<dbReference type="Proteomes" id="UP000236621">
    <property type="component" value="Unassembled WGS sequence"/>
</dbReference>